<dbReference type="InterPro" id="IPR017871">
    <property type="entry name" value="ABC_transporter-like_CS"/>
</dbReference>
<dbReference type="GO" id="GO:0042626">
    <property type="term" value="F:ATPase-coupled transmembrane transporter activity"/>
    <property type="evidence" value="ECO:0000318"/>
    <property type="project" value="GO_Central"/>
</dbReference>
<evidence type="ECO:0000256" key="5">
    <source>
        <dbReference type="ARBA" id="ARBA00022741"/>
    </source>
</evidence>
<feature type="transmembrane region" description="Helical" evidence="9">
    <location>
        <begin position="444"/>
        <end position="464"/>
    </location>
</feature>
<keyword evidence="6" id="KW-0067">ATP-binding</keyword>
<evidence type="ECO:0000256" key="4">
    <source>
        <dbReference type="ARBA" id="ARBA00022692"/>
    </source>
</evidence>
<dbReference type="Ensembl" id="ENSCINT00000008035.3">
    <property type="protein sequence ID" value="ENSCINP00000008035.3"/>
    <property type="gene ID" value="ENSCING00000003892.3"/>
</dbReference>
<reference evidence="12" key="1">
    <citation type="journal article" date="2002" name="Science">
        <title>The draft genome of Ciona intestinalis: insights into chordate and vertebrate origins.</title>
        <authorList>
            <person name="Dehal P."/>
            <person name="Satou Y."/>
            <person name="Campbell R.K."/>
            <person name="Chapman J."/>
            <person name="Degnan B."/>
            <person name="De Tomaso A."/>
            <person name="Davidson B."/>
            <person name="Di Gregorio A."/>
            <person name="Gelpke M."/>
            <person name="Goodstein D.M."/>
            <person name="Harafuji N."/>
            <person name="Hastings K.E."/>
            <person name="Ho I."/>
            <person name="Hotta K."/>
            <person name="Huang W."/>
            <person name="Kawashima T."/>
            <person name="Lemaire P."/>
            <person name="Martinez D."/>
            <person name="Meinertzhagen I.A."/>
            <person name="Necula S."/>
            <person name="Nonaka M."/>
            <person name="Putnam N."/>
            <person name="Rash S."/>
            <person name="Saiga H."/>
            <person name="Satake M."/>
            <person name="Terry A."/>
            <person name="Yamada L."/>
            <person name="Wang H.G."/>
            <person name="Awazu S."/>
            <person name="Azumi K."/>
            <person name="Boore J."/>
            <person name="Branno M."/>
            <person name="Chin-Bow S."/>
            <person name="DeSantis R."/>
            <person name="Doyle S."/>
            <person name="Francino P."/>
            <person name="Keys D.N."/>
            <person name="Haga S."/>
            <person name="Hayashi H."/>
            <person name="Hino K."/>
            <person name="Imai K.S."/>
            <person name="Inaba K."/>
            <person name="Kano S."/>
            <person name="Kobayashi K."/>
            <person name="Kobayashi M."/>
            <person name="Lee B.I."/>
            <person name="Makabe K.W."/>
            <person name="Manohar C."/>
            <person name="Matassi G."/>
            <person name="Medina M."/>
            <person name="Mochizuki Y."/>
            <person name="Mount S."/>
            <person name="Morishita T."/>
            <person name="Miura S."/>
            <person name="Nakayama A."/>
            <person name="Nishizaka S."/>
            <person name="Nomoto H."/>
            <person name="Ohta F."/>
            <person name="Oishi K."/>
            <person name="Rigoutsos I."/>
            <person name="Sano M."/>
            <person name="Sasaki A."/>
            <person name="Sasakura Y."/>
            <person name="Shoguchi E."/>
            <person name="Shin-i T."/>
            <person name="Spagnuolo A."/>
            <person name="Stainier D."/>
            <person name="Suzuki M.M."/>
            <person name="Tassy O."/>
            <person name="Takatori N."/>
            <person name="Tokuoka M."/>
            <person name="Yagi K."/>
            <person name="Yoshizaki F."/>
            <person name="Wada S."/>
            <person name="Zhang C."/>
            <person name="Hyatt P.D."/>
            <person name="Larimer F."/>
            <person name="Detter C."/>
            <person name="Doggett N."/>
            <person name="Glavina T."/>
            <person name="Hawkins T."/>
            <person name="Richardson P."/>
            <person name="Lucas S."/>
            <person name="Kohara Y."/>
            <person name="Levine M."/>
            <person name="Satoh N."/>
            <person name="Rokhsar D.S."/>
        </authorList>
    </citation>
    <scope>NUCLEOTIDE SEQUENCE [LARGE SCALE GENOMIC DNA]</scope>
</reference>
<dbReference type="GO" id="GO:0055085">
    <property type="term" value="P:transmembrane transport"/>
    <property type="evidence" value="ECO:0000318"/>
    <property type="project" value="GO_Central"/>
</dbReference>
<dbReference type="InterPro" id="IPR043926">
    <property type="entry name" value="ABCG_dom"/>
</dbReference>
<evidence type="ECO:0000256" key="9">
    <source>
        <dbReference type="SAM" id="Phobius"/>
    </source>
</evidence>
<dbReference type="OMA" id="HYCVQEK"/>
<evidence type="ECO:0000313" key="11">
    <source>
        <dbReference type="Ensembl" id="ENSCINP00000008035.3"/>
    </source>
</evidence>
<keyword evidence="8 9" id="KW-0472">Membrane</keyword>
<organism evidence="11 12">
    <name type="scientific">Ciona intestinalis</name>
    <name type="common">Transparent sea squirt</name>
    <name type="synonym">Ascidia intestinalis</name>
    <dbReference type="NCBI Taxonomy" id="7719"/>
    <lineage>
        <taxon>Eukaryota</taxon>
        <taxon>Metazoa</taxon>
        <taxon>Chordata</taxon>
        <taxon>Tunicata</taxon>
        <taxon>Ascidiacea</taxon>
        <taxon>Phlebobranchia</taxon>
        <taxon>Cionidae</taxon>
        <taxon>Ciona</taxon>
    </lineage>
</organism>
<evidence type="ECO:0000256" key="8">
    <source>
        <dbReference type="ARBA" id="ARBA00023136"/>
    </source>
</evidence>
<evidence type="ECO:0000256" key="2">
    <source>
        <dbReference type="ARBA" id="ARBA00005814"/>
    </source>
</evidence>
<reference evidence="11" key="2">
    <citation type="journal article" date="2008" name="Genome Biol.">
        <title>Improved genome assembly and evidence-based global gene model set for the chordate Ciona intestinalis: new insight into intron and operon populations.</title>
        <authorList>
            <person name="Satou Y."/>
            <person name="Mineta K."/>
            <person name="Ogasawara M."/>
            <person name="Sasakura Y."/>
            <person name="Shoguchi E."/>
            <person name="Ueno K."/>
            <person name="Yamada L."/>
            <person name="Matsumoto J."/>
            <person name="Wasserscheid J."/>
            <person name="Dewar K."/>
            <person name="Wiley G.B."/>
            <person name="Macmil S.L."/>
            <person name="Roe B.A."/>
            <person name="Zeller R.W."/>
            <person name="Hastings K.E."/>
            <person name="Lemaire P."/>
            <person name="Lindquist E."/>
            <person name="Endo T."/>
            <person name="Hotta K."/>
            <person name="Inaba K."/>
        </authorList>
    </citation>
    <scope>NUCLEOTIDE SEQUENCE [LARGE SCALE GENOMIC DNA]</scope>
    <source>
        <strain evidence="11">wild type</strain>
    </source>
</reference>
<evidence type="ECO:0000256" key="1">
    <source>
        <dbReference type="ARBA" id="ARBA00004141"/>
    </source>
</evidence>
<dbReference type="InterPro" id="IPR027417">
    <property type="entry name" value="P-loop_NTPase"/>
</dbReference>
<evidence type="ECO:0000256" key="3">
    <source>
        <dbReference type="ARBA" id="ARBA00022448"/>
    </source>
</evidence>
<evidence type="ECO:0000313" key="12">
    <source>
        <dbReference type="Proteomes" id="UP000008144"/>
    </source>
</evidence>
<evidence type="ECO:0000256" key="7">
    <source>
        <dbReference type="ARBA" id="ARBA00022989"/>
    </source>
</evidence>
<dbReference type="GO" id="GO:0005886">
    <property type="term" value="C:plasma membrane"/>
    <property type="evidence" value="ECO:0000318"/>
    <property type="project" value="GO_Central"/>
</dbReference>
<feature type="transmembrane region" description="Helical" evidence="9">
    <location>
        <begin position="574"/>
        <end position="596"/>
    </location>
</feature>
<feature type="transmembrane region" description="Helical" evidence="9">
    <location>
        <begin position="471"/>
        <end position="493"/>
    </location>
</feature>
<comment type="subcellular location">
    <subcellularLocation>
        <location evidence="1">Membrane</location>
        <topology evidence="1">Multi-pass membrane protein</topology>
    </subcellularLocation>
</comment>
<dbReference type="GeneTree" id="ENSGT00940000165949"/>
<proteinExistence type="inferred from homology"/>
<evidence type="ECO:0000259" key="10">
    <source>
        <dbReference type="PROSITE" id="PS50893"/>
    </source>
</evidence>
<dbReference type="EMBL" id="EAAA01000448">
    <property type="status" value="NOT_ANNOTATED_CDS"/>
    <property type="molecule type" value="Genomic_DNA"/>
</dbReference>
<sequence>SGLLPPGLNAIMGPTGSGKTSLLDVLAQRKDPKGLKEGIVLINGERPPVDFRLMSGYVVQDDVVMGTLTVRENLAFSANLRLSTKKFDAKARKLKVDDVIEQLGLQACADTPVGNEFVRGVSGGERKRVNIGMEMILDPPVLFLDEPTTGLDANTANSIVLLLYKLASGGRNIIMSIHQPRYSIFSLFDRLGLLNKGNIVYRGVAKQAVHYFKDIGFSCPRFHNPADFFLDIVGGDVNTARLIGRMNSESRDTEEGTSSPAEGKLLDSFRASSIAQDEEKALKRTGGVGYSFKDQILEETHYANGFFHQLKTVMGRTGLNLLRNPMTSFVQIIIMIIFGVLIGLIYFQSDTSFTSGIQNRAGCFFFLITTQVMSNLSALELFIANRAHFIHESASGYYRVSVYFIAQIFADLVPNRLIPNTFFSLIIYFMIANAGFQLKVEKFFFFILSLFITAICASSISFLVSASVRIFAIANILVALPYILMMLTGGFLANTGSLLDWIEWIKYVSIFRYGTNALTVNEMSGLVFIDNRTYPGFDPTSSQPCISTITQGLIPNCTTGEAYMQIQGIEYGVWGLWVNILALGCMCIGFLFLAYVQMRRVNKFK</sequence>
<dbReference type="InterPro" id="IPR013525">
    <property type="entry name" value="ABC2_TM"/>
</dbReference>
<dbReference type="InParanoid" id="L7N0R8"/>
<dbReference type="GO" id="GO:0140359">
    <property type="term" value="F:ABC-type transporter activity"/>
    <property type="evidence" value="ECO:0007669"/>
    <property type="project" value="InterPro"/>
</dbReference>
<feature type="transmembrane region" description="Helical" evidence="9">
    <location>
        <begin position="329"/>
        <end position="349"/>
    </location>
</feature>
<dbReference type="PROSITE" id="PS00211">
    <property type="entry name" value="ABC_TRANSPORTER_1"/>
    <property type="match status" value="1"/>
</dbReference>
<keyword evidence="4 9" id="KW-0812">Transmembrane</keyword>
<keyword evidence="7 9" id="KW-1133">Transmembrane helix</keyword>
<dbReference type="FunFam" id="3.40.50.300:FF:005194">
    <property type="entry name" value="ATP-binding cassette sub-family G member 2-like"/>
    <property type="match status" value="1"/>
</dbReference>
<feature type="transmembrane region" description="Helical" evidence="9">
    <location>
        <begin position="420"/>
        <end position="438"/>
    </location>
</feature>
<feature type="domain" description="ABC transporter" evidence="10">
    <location>
        <begin position="1"/>
        <end position="221"/>
    </location>
</feature>
<dbReference type="Pfam" id="PF01061">
    <property type="entry name" value="ABC2_membrane"/>
    <property type="match status" value="1"/>
</dbReference>
<dbReference type="Pfam" id="PF00005">
    <property type="entry name" value="ABC_tran"/>
    <property type="match status" value="1"/>
</dbReference>
<accession>L7N0R8</accession>
<dbReference type="SMART" id="SM00382">
    <property type="entry name" value="AAA"/>
    <property type="match status" value="1"/>
</dbReference>
<dbReference type="Gene3D" id="3.40.50.300">
    <property type="entry name" value="P-loop containing nucleotide triphosphate hydrolases"/>
    <property type="match status" value="1"/>
</dbReference>
<dbReference type="InterPro" id="IPR003439">
    <property type="entry name" value="ABC_transporter-like_ATP-bd"/>
</dbReference>
<name>L7N0R8_CIOIN</name>
<dbReference type="PANTHER" id="PTHR19241">
    <property type="entry name" value="ATP-BINDING CASSETTE TRANSPORTER"/>
    <property type="match status" value="1"/>
</dbReference>
<dbReference type="GO" id="GO:0005524">
    <property type="term" value="F:ATP binding"/>
    <property type="evidence" value="ECO:0007669"/>
    <property type="project" value="UniProtKB-KW"/>
</dbReference>
<reference evidence="11" key="4">
    <citation type="submission" date="2025-09" db="UniProtKB">
        <authorList>
            <consortium name="Ensembl"/>
        </authorList>
    </citation>
    <scope>IDENTIFICATION</scope>
</reference>
<keyword evidence="5" id="KW-0547">Nucleotide-binding</keyword>
<dbReference type="AlphaFoldDB" id="L7N0R8"/>
<dbReference type="GO" id="GO:0016887">
    <property type="term" value="F:ATP hydrolysis activity"/>
    <property type="evidence" value="ECO:0007669"/>
    <property type="project" value="InterPro"/>
</dbReference>
<dbReference type="Pfam" id="PF19055">
    <property type="entry name" value="ABC2_membrane_7"/>
    <property type="match status" value="1"/>
</dbReference>
<evidence type="ECO:0000256" key="6">
    <source>
        <dbReference type="ARBA" id="ARBA00022840"/>
    </source>
</evidence>
<dbReference type="Proteomes" id="UP000008144">
    <property type="component" value="Chromosome 10"/>
</dbReference>
<keyword evidence="3" id="KW-0813">Transport</keyword>
<comment type="similarity">
    <text evidence="2">Belongs to the ABC transporter superfamily. ABCG family. Eye pigment precursor importer (TC 3.A.1.204) subfamily.</text>
</comment>
<dbReference type="SUPFAM" id="SSF52540">
    <property type="entry name" value="P-loop containing nucleoside triphosphate hydrolases"/>
    <property type="match status" value="1"/>
</dbReference>
<dbReference type="InterPro" id="IPR003593">
    <property type="entry name" value="AAA+_ATPase"/>
</dbReference>
<reference evidence="11" key="3">
    <citation type="submission" date="2025-08" db="UniProtKB">
        <authorList>
            <consortium name="Ensembl"/>
        </authorList>
    </citation>
    <scope>IDENTIFICATION</scope>
</reference>
<protein>
    <recommendedName>
        <fullName evidence="10">ABC transporter domain-containing protein</fullName>
    </recommendedName>
</protein>
<dbReference type="PROSITE" id="PS50893">
    <property type="entry name" value="ABC_TRANSPORTER_2"/>
    <property type="match status" value="1"/>
</dbReference>
<dbReference type="HOGENOM" id="CLU_000604_57_8_1"/>
<keyword evidence="12" id="KW-1185">Reference proteome</keyword>
<feature type="transmembrane region" description="Helical" evidence="9">
    <location>
        <begin position="361"/>
        <end position="384"/>
    </location>
</feature>
<dbReference type="EMBL" id="EAAA01000449">
    <property type="status" value="NOT_ANNOTATED_CDS"/>
    <property type="molecule type" value="Genomic_DNA"/>
</dbReference>